<accession>A0A6S6RTA9</accession>
<feature type="signal peptide" evidence="1">
    <location>
        <begin position="1"/>
        <end position="24"/>
    </location>
</feature>
<evidence type="ECO:0000256" key="1">
    <source>
        <dbReference type="SAM" id="SignalP"/>
    </source>
</evidence>
<keyword evidence="1" id="KW-0732">Signal</keyword>
<reference evidence="2" key="1">
    <citation type="submission" date="2020-01" db="EMBL/GenBank/DDBJ databases">
        <authorList>
            <person name="Meier V. D."/>
            <person name="Meier V D."/>
        </authorList>
    </citation>
    <scope>NUCLEOTIDE SEQUENCE</scope>
    <source>
        <strain evidence="2">HLG_WM_MAG_10</strain>
    </source>
</reference>
<protein>
    <recommendedName>
        <fullName evidence="3">DUF11 domain-containing protein</fullName>
    </recommendedName>
</protein>
<evidence type="ECO:0000313" key="2">
    <source>
        <dbReference type="EMBL" id="CAA6799615.1"/>
    </source>
</evidence>
<name>A0A6S6RTA9_9BACT</name>
<organism evidence="2">
    <name type="scientific">uncultured Aureispira sp</name>
    <dbReference type="NCBI Taxonomy" id="1331704"/>
    <lineage>
        <taxon>Bacteria</taxon>
        <taxon>Pseudomonadati</taxon>
        <taxon>Bacteroidota</taxon>
        <taxon>Saprospiria</taxon>
        <taxon>Saprospirales</taxon>
        <taxon>Saprospiraceae</taxon>
        <taxon>Aureispira</taxon>
        <taxon>environmental samples</taxon>
    </lineage>
</organism>
<gene>
    <name evidence="2" type="ORF">HELGO_WM29600</name>
</gene>
<dbReference type="EMBL" id="CACVAQ010000039">
    <property type="protein sequence ID" value="CAA6799615.1"/>
    <property type="molecule type" value="Genomic_DNA"/>
</dbReference>
<feature type="chain" id="PRO_5028101971" description="DUF11 domain-containing protein" evidence="1">
    <location>
        <begin position="25"/>
        <end position="1548"/>
    </location>
</feature>
<evidence type="ECO:0008006" key="3">
    <source>
        <dbReference type="Google" id="ProtNLM"/>
    </source>
</evidence>
<sequence length="1548" mass="165427">MKLNQCFYWIGLCLLLSASMQAQLGLERLSIDSLNSLGYDPLVRVYDIAGQEYSPFEVLVSNTSTASLNVVSGPHVTTCNAGMFELYFEDVANNTGSGFDNLDPVTPTTTFPTVTTLGGMRQQALCQALSDLSTFLGQAPGTSITTTVRIKIPVSGNFNGSKTGEGSSYYVVPRGTTASMLDGEVWKTINLGSDSWATMPPNIFLSIFLVPTNTTGDFFHGYLKFYFRDNTSNIPLYHYDYTTPNTNTTLADFYSLALHESIHTLGFASLFDGIGLSRMRSTGFSPGCTECYTRYDGYLNSRNAGPTTELLDDTNPLNPSLQITGSVIQTLAPTCNSPFADPVFYNGLNHLNQEVYSPSPFEVGSSLAHFSCDCPTSSGYVGAMMACSQIGTDQRFLNQAEVNTLCDLGYQRGNSWTINGTTVANYASCTNTPCLAIGSNDYQDANGIQYTAVVDASGPVPLAITNVLDNDLFPRGSTPSILNHNVEILNGGGTVMVSGTSITYTPSTTFAGWAILAYVPACLGNLMNGNPTYIFIKVSPEPAPCNDFNCNLICGGNLEKDRIPFHRDAVSFLGGNNVTFHTLTGSGTVAINISPFAGLNFTSNLSPNGTIPGTTTWGTGCSNVHIDGLAPNSTAPFSSNNRTFIKVASTNIQGAINRLGIKLNLVSPLVSTEPYTLTFWAIADPAINCLRPEVHIYGANVNTACNNPIPLNNTLGGIATGNGCTTQLIGKSIPIPTYPNNANNAQEWHQYTVTIDPVNRAIGSAYDLLYITLQNVVPGTQSSLFLDEFELYGDNTVGVNINTTTNNPYPCISNQGGMDAFTIDYEVCLDDSLQMTNANDIRLQVDLNGFTVLGGDFNNVGELSIPAGSQTTACATYSITLTAPVPNNILPGVAINFPVTLTSIGASCITNTASVLEVDITPVQTLPLGITTSVSGGSHIVGSTVTYTIEVCNSLPLPLNNLKVRDFLNPGELAFDAAASPNFTHRNTGGNVLLQTAYFNLPAAIGPLSPSCTTFTFTAEILTGARNCAARRPIPNQASVQQRLSNCQEVVSNTVTIFPTRDIVIPTTVRTLSQAIAGGFLLPQNVSANTAQRVAIEGSLLMDVGSGSSSSSQNYTFATGSEIIMYPGAEMVIPIEQLVTFRETHVHGCNEMWHRILVQDGGAIKVEENSLFEQAEYAIEFENNSVYRLSESTFRDNYVSLYAAPSAQAKTTRGRLSNLTFEGTGGANFLPPYAGQTTVPDTWPFAGIAFHDVIALNLPKFSGNVFQRLSIGIIAKQTNLTIRQGATFNNLRTVNSYSINPPTNINVFINTNIGILMESAANPSRLVEDGFGGMATSQITFDDCIHGIVIIGNVDFEVTNNRMDLTSDIDAGGILCFGARGRTGLIENNHIKSSQGGIFLSQNDAPNTNLEVIHNEITLSEGGFLGGISLLENGITYTPVIENNTINLFDARNGIWSLNQSGALIRGNQINLMNDVIGTPISLGFVGYSNRTGIFTGGSNNQVFTCNRIQGGGPGTLSPLGAYDLTLLGINNQNHNVFGIRAGQSSNN</sequence>
<proteinExistence type="predicted"/>
<feature type="non-terminal residue" evidence="2">
    <location>
        <position position="1548"/>
    </location>
</feature>